<organism evidence="1 2">
    <name type="scientific">Boeremia exigua</name>
    <dbReference type="NCBI Taxonomy" id="749465"/>
    <lineage>
        <taxon>Eukaryota</taxon>
        <taxon>Fungi</taxon>
        <taxon>Dikarya</taxon>
        <taxon>Ascomycota</taxon>
        <taxon>Pezizomycotina</taxon>
        <taxon>Dothideomycetes</taxon>
        <taxon>Pleosporomycetidae</taxon>
        <taxon>Pleosporales</taxon>
        <taxon>Pleosporineae</taxon>
        <taxon>Didymellaceae</taxon>
        <taxon>Boeremia</taxon>
    </lineage>
</organism>
<evidence type="ECO:0000313" key="1">
    <source>
        <dbReference type="EMBL" id="KAJ8112962.1"/>
    </source>
</evidence>
<gene>
    <name evidence="1" type="ORF">OPT61_g4804</name>
</gene>
<evidence type="ECO:0000313" key="2">
    <source>
        <dbReference type="Proteomes" id="UP001153331"/>
    </source>
</evidence>
<name>A0ACC2ICX2_9PLEO</name>
<dbReference type="EMBL" id="JAPHNI010000285">
    <property type="protein sequence ID" value="KAJ8112962.1"/>
    <property type="molecule type" value="Genomic_DNA"/>
</dbReference>
<comment type="caution">
    <text evidence="1">The sequence shown here is derived from an EMBL/GenBank/DDBJ whole genome shotgun (WGS) entry which is preliminary data.</text>
</comment>
<sequence length="646" mass="71890">MSLVDAGEIVAVTFSGFVIYLKPIPPFGPLTSSTEEYSITTTGTVAIIYSDDAIRRIGTQQALCNAHGVKAHEKQRNPCKPMQWCYSKKLQLTHDSTFTPDFYLRVTYENHAVACQHRMSVLVNGTSPGPTLRLPPGKTSWVRHWHGLSQRTAPFSDGSPVTQWPIAPHQCFDYEVHPEPDDAGTYFYHSHVGFQAMTAAGPLIVEDAVSSPYEYDEERIIFLQDYYNQTDDVIEQGLTATPFVWSGEVNAVLLNGVGVAGGGMAGKKGCAMPVIDVDPGKTYRLRFVGALAISMVSLGIEGHADMQVIAADGHYTKPHRIGHMQITSGQRFDVLLKTKSADEINKRSRKDGWTIQFETKDRPSTYTGFGMLRYSNTPAKMNSARPMTPLRLPNDTYNFLEYALEPLTPNGFPSAAEVTRRVHVTNQQLQQSTIIWQLEGLNWTEDNAYNAPPYLVDIYKNGPSGVPSYTAALSNGGWDPQTLTWPAKIGEVLEIILENTGSSVNDNGGVDYHPFHIHGSHYYDCGSGDGSYDAAANEEKLKNYNPVLRDTTTLYRYTATSEPEKPSGWRCWRLRVQDAGCWMLHCHILQHMIMGMQSVWVMGEYEEIASIPYSGATGYLEYGGTAYGGEDITPVVWHEWDEDEGY</sequence>
<reference evidence="1" key="1">
    <citation type="submission" date="2022-11" db="EMBL/GenBank/DDBJ databases">
        <title>Genome Sequence of Boeremia exigua.</title>
        <authorList>
            <person name="Buettner E."/>
        </authorList>
    </citation>
    <scope>NUCLEOTIDE SEQUENCE</scope>
    <source>
        <strain evidence="1">CU02</strain>
    </source>
</reference>
<proteinExistence type="predicted"/>
<keyword evidence="2" id="KW-1185">Reference proteome</keyword>
<dbReference type="Proteomes" id="UP001153331">
    <property type="component" value="Unassembled WGS sequence"/>
</dbReference>
<protein>
    <submittedName>
        <fullName evidence="1">Uncharacterized protein</fullName>
    </submittedName>
</protein>
<accession>A0ACC2ICX2</accession>